<keyword evidence="5 12" id="KW-0732">Signal</keyword>
<dbReference type="Gene3D" id="3.30.1330.60">
    <property type="entry name" value="OmpA-like domain"/>
    <property type="match status" value="1"/>
</dbReference>
<dbReference type="RefSeq" id="WP_246341354.1">
    <property type="nucleotide sequence ID" value="NZ_JACHXZ010000004.1"/>
</dbReference>
<dbReference type="GO" id="GO:0007155">
    <property type="term" value="P:cell adhesion"/>
    <property type="evidence" value="ECO:0007669"/>
    <property type="project" value="InterPro"/>
</dbReference>
<dbReference type="PROSITE" id="PS51123">
    <property type="entry name" value="OMPA_2"/>
    <property type="match status" value="1"/>
</dbReference>
<keyword evidence="8 10" id="KW-0472">Membrane</keyword>
<dbReference type="InterPro" id="IPR028974">
    <property type="entry name" value="TSP_type-3_rpt"/>
</dbReference>
<dbReference type="GO" id="GO:0046930">
    <property type="term" value="C:pore complex"/>
    <property type="evidence" value="ECO:0007669"/>
    <property type="project" value="UniProtKB-KW"/>
</dbReference>
<dbReference type="SUPFAM" id="SSF56925">
    <property type="entry name" value="OMPA-like"/>
    <property type="match status" value="1"/>
</dbReference>
<evidence type="ECO:0000259" key="13">
    <source>
        <dbReference type="PROSITE" id="PS51123"/>
    </source>
</evidence>
<dbReference type="GO" id="GO:0006811">
    <property type="term" value="P:monoatomic ion transport"/>
    <property type="evidence" value="ECO:0007669"/>
    <property type="project" value="UniProtKB-KW"/>
</dbReference>
<evidence type="ECO:0000256" key="2">
    <source>
        <dbReference type="ARBA" id="ARBA00022448"/>
    </source>
</evidence>
<feature type="compositionally biased region" description="Polar residues" evidence="11">
    <location>
        <begin position="358"/>
        <end position="369"/>
    </location>
</feature>
<evidence type="ECO:0000256" key="5">
    <source>
        <dbReference type="ARBA" id="ARBA00022729"/>
    </source>
</evidence>
<feature type="signal peptide" evidence="12">
    <location>
        <begin position="1"/>
        <end position="21"/>
    </location>
</feature>
<dbReference type="Gene3D" id="2.40.160.20">
    <property type="match status" value="1"/>
</dbReference>
<dbReference type="PROSITE" id="PS01068">
    <property type="entry name" value="OMPA_1"/>
    <property type="match status" value="1"/>
</dbReference>
<dbReference type="SUPFAM" id="SSF103088">
    <property type="entry name" value="OmpA-like"/>
    <property type="match status" value="1"/>
</dbReference>
<keyword evidence="7" id="KW-0626">Porin</keyword>
<dbReference type="Pfam" id="PF00691">
    <property type="entry name" value="OmpA"/>
    <property type="match status" value="1"/>
</dbReference>
<dbReference type="InterPro" id="IPR006690">
    <property type="entry name" value="OMPA-like_CS"/>
</dbReference>
<dbReference type="PRINTS" id="PR01021">
    <property type="entry name" value="OMPADOMAIN"/>
</dbReference>
<evidence type="ECO:0000256" key="9">
    <source>
        <dbReference type="ARBA" id="ARBA00023237"/>
    </source>
</evidence>
<dbReference type="EMBL" id="JACHXZ010000004">
    <property type="protein sequence ID" value="MBB3169905.1"/>
    <property type="molecule type" value="Genomic_DNA"/>
</dbReference>
<keyword evidence="3" id="KW-1134">Transmembrane beta strand</keyword>
<keyword evidence="4" id="KW-0812">Transmembrane</keyword>
<evidence type="ECO:0000256" key="8">
    <source>
        <dbReference type="ARBA" id="ARBA00023136"/>
    </source>
</evidence>
<feature type="chain" id="PRO_5033028680" evidence="12">
    <location>
        <begin position="22"/>
        <end position="369"/>
    </location>
</feature>
<name>A0A839UX53_9GAMM</name>
<evidence type="ECO:0000256" key="6">
    <source>
        <dbReference type="ARBA" id="ARBA00023065"/>
    </source>
</evidence>
<feature type="domain" description="OmpA-like" evidence="13">
    <location>
        <begin position="245"/>
        <end position="363"/>
    </location>
</feature>
<keyword evidence="6" id="KW-0406">Ion transport</keyword>
<dbReference type="InterPro" id="IPR006664">
    <property type="entry name" value="OMP_bac"/>
</dbReference>
<dbReference type="InterPro" id="IPR006665">
    <property type="entry name" value="OmpA-like"/>
</dbReference>
<dbReference type="Pfam" id="PF02412">
    <property type="entry name" value="TSP_3"/>
    <property type="match status" value="2"/>
</dbReference>
<protein>
    <submittedName>
        <fullName evidence="14">OOP family OmpA-OmpF porin</fullName>
    </submittedName>
</protein>
<evidence type="ECO:0000256" key="1">
    <source>
        <dbReference type="ARBA" id="ARBA00004571"/>
    </source>
</evidence>
<keyword evidence="2" id="KW-0813">Transport</keyword>
<evidence type="ECO:0000256" key="11">
    <source>
        <dbReference type="SAM" id="MobiDB-lite"/>
    </source>
</evidence>
<organism evidence="14 15">
    <name type="scientific">Simiduia aestuariiviva</name>
    <dbReference type="NCBI Taxonomy" id="1510459"/>
    <lineage>
        <taxon>Bacteria</taxon>
        <taxon>Pseudomonadati</taxon>
        <taxon>Pseudomonadota</taxon>
        <taxon>Gammaproteobacteria</taxon>
        <taxon>Cellvibrionales</taxon>
        <taxon>Cellvibrionaceae</taxon>
        <taxon>Simiduia</taxon>
    </lineage>
</organism>
<evidence type="ECO:0000256" key="10">
    <source>
        <dbReference type="PROSITE-ProRule" id="PRU00473"/>
    </source>
</evidence>
<dbReference type="GO" id="GO:0015288">
    <property type="term" value="F:porin activity"/>
    <property type="evidence" value="ECO:0007669"/>
    <property type="project" value="UniProtKB-KW"/>
</dbReference>
<dbReference type="PANTHER" id="PTHR30329">
    <property type="entry name" value="STATOR ELEMENT OF FLAGELLAR MOTOR COMPLEX"/>
    <property type="match status" value="1"/>
</dbReference>
<dbReference type="InterPro" id="IPR036737">
    <property type="entry name" value="OmpA-like_sf"/>
</dbReference>
<dbReference type="SUPFAM" id="SSF103647">
    <property type="entry name" value="TSP type-3 repeat"/>
    <property type="match status" value="1"/>
</dbReference>
<dbReference type="PANTHER" id="PTHR30329:SF21">
    <property type="entry name" value="LIPOPROTEIN YIAD-RELATED"/>
    <property type="match status" value="1"/>
</dbReference>
<dbReference type="CDD" id="cd07185">
    <property type="entry name" value="OmpA_C-like"/>
    <property type="match status" value="1"/>
</dbReference>
<dbReference type="Pfam" id="PF13505">
    <property type="entry name" value="OMP_b-brl"/>
    <property type="match status" value="1"/>
</dbReference>
<dbReference type="InterPro" id="IPR027385">
    <property type="entry name" value="Beta-barrel_OMP"/>
</dbReference>
<evidence type="ECO:0000256" key="7">
    <source>
        <dbReference type="ARBA" id="ARBA00023114"/>
    </source>
</evidence>
<gene>
    <name evidence="14" type="ORF">FHS30_003118</name>
</gene>
<dbReference type="GO" id="GO:0005509">
    <property type="term" value="F:calcium ion binding"/>
    <property type="evidence" value="ECO:0007669"/>
    <property type="project" value="InterPro"/>
</dbReference>
<feature type="region of interest" description="Disordered" evidence="11">
    <location>
        <begin position="338"/>
        <end position="369"/>
    </location>
</feature>
<dbReference type="InterPro" id="IPR011250">
    <property type="entry name" value="OMP/PagP_B-barrel"/>
</dbReference>
<evidence type="ECO:0000256" key="4">
    <source>
        <dbReference type="ARBA" id="ARBA00022692"/>
    </source>
</evidence>
<reference evidence="14 15" key="1">
    <citation type="submission" date="2020-08" db="EMBL/GenBank/DDBJ databases">
        <title>Genomic Encyclopedia of Type Strains, Phase III (KMG-III): the genomes of soil and plant-associated and newly described type strains.</title>
        <authorList>
            <person name="Whitman W."/>
        </authorList>
    </citation>
    <scope>NUCLEOTIDE SEQUENCE [LARGE SCALE GENOMIC DNA]</scope>
    <source>
        <strain evidence="14 15">CECT 8571</strain>
    </source>
</reference>
<evidence type="ECO:0000256" key="3">
    <source>
        <dbReference type="ARBA" id="ARBA00022452"/>
    </source>
</evidence>
<comment type="subcellular location">
    <subcellularLocation>
        <location evidence="1">Cell outer membrane</location>
        <topology evidence="1">Multi-pass membrane protein</topology>
    </subcellularLocation>
</comment>
<evidence type="ECO:0000313" key="15">
    <source>
        <dbReference type="Proteomes" id="UP000559987"/>
    </source>
</evidence>
<evidence type="ECO:0000313" key="14">
    <source>
        <dbReference type="EMBL" id="MBB3169905.1"/>
    </source>
</evidence>
<dbReference type="GO" id="GO:0009279">
    <property type="term" value="C:cell outer membrane"/>
    <property type="evidence" value="ECO:0007669"/>
    <property type="project" value="UniProtKB-SubCell"/>
</dbReference>
<proteinExistence type="predicted"/>
<keyword evidence="9" id="KW-0998">Cell outer membrane</keyword>
<comment type="caution">
    <text evidence="14">The sequence shown here is derived from an EMBL/GenBank/DDBJ whole genome shotgun (WGS) entry which is preliminary data.</text>
</comment>
<dbReference type="InterPro" id="IPR003367">
    <property type="entry name" value="Thrombospondin_3-like_rpt"/>
</dbReference>
<evidence type="ECO:0000256" key="12">
    <source>
        <dbReference type="SAM" id="SignalP"/>
    </source>
</evidence>
<dbReference type="Proteomes" id="UP000559987">
    <property type="component" value="Unassembled WGS sequence"/>
</dbReference>
<dbReference type="InterPro" id="IPR050330">
    <property type="entry name" value="Bact_OuterMem_StrucFunc"/>
</dbReference>
<keyword evidence="15" id="KW-1185">Reference proteome</keyword>
<sequence>MKKVMMMLPLALAVAATTVQADQMGFEVTAGVNATNWDEDRGVEDSTGWMGALGYRIDDRWGMEVMYVANDSEYDATATEIDGQQLSVNALYHFRPESSVQPFFVMGAGKNRYEVAGVGSSETTFNVGAGVKAYLSDNFLVRGDMRGIRGSDNSEFDLGTNIALTYFFGVRDEPARPAPVAAPSDADNDGVIDTQDACPQTPAGVAVDRRGCPKDSDNDGVADYMDKCPDTKAGLKVDEKGCAISLTEAVEIKLDVNFDNNAAVVKSQYFEEIGAVATFMKSYKDTVVELQGFTDSRGSEAYNQALSQRRANAVRDVLIQRFGLAAERVKAVGYGEANPVASNDTAEGREANRRVVASVQSKKTTQIRK</sequence>
<dbReference type="AlphaFoldDB" id="A0A839UX53"/>
<accession>A0A839UX53</accession>